<keyword evidence="3" id="KW-0418">Kinase</keyword>
<keyword evidence="3" id="KW-0808">Transferase</keyword>
<dbReference type="GO" id="GO:0016301">
    <property type="term" value="F:kinase activity"/>
    <property type="evidence" value="ECO:0007669"/>
    <property type="project" value="UniProtKB-KW"/>
</dbReference>
<protein>
    <submittedName>
        <fullName evidence="3">Probable serine/threonine-protein kinase dyrk1</fullName>
    </submittedName>
</protein>
<organism evidence="2 3">
    <name type="scientific">Glossina fuscipes</name>
    <dbReference type="NCBI Taxonomy" id="7396"/>
    <lineage>
        <taxon>Eukaryota</taxon>
        <taxon>Metazoa</taxon>
        <taxon>Ecdysozoa</taxon>
        <taxon>Arthropoda</taxon>
        <taxon>Hexapoda</taxon>
        <taxon>Insecta</taxon>
        <taxon>Pterygota</taxon>
        <taxon>Neoptera</taxon>
        <taxon>Endopterygota</taxon>
        <taxon>Diptera</taxon>
        <taxon>Brachycera</taxon>
        <taxon>Muscomorpha</taxon>
        <taxon>Hippoboscoidea</taxon>
        <taxon>Glossinidae</taxon>
        <taxon>Glossina</taxon>
    </lineage>
</organism>
<reference evidence="3" key="1">
    <citation type="submission" date="2025-08" db="UniProtKB">
        <authorList>
            <consortium name="RefSeq"/>
        </authorList>
    </citation>
    <scope>IDENTIFICATION</scope>
    <source>
        <tissue evidence="3">Whole body pupa</tissue>
    </source>
</reference>
<evidence type="ECO:0000313" key="2">
    <source>
        <dbReference type="Proteomes" id="UP000092443"/>
    </source>
</evidence>
<dbReference type="Proteomes" id="UP000092443">
    <property type="component" value="Unplaced"/>
</dbReference>
<dbReference type="RefSeq" id="XP_037895546.1">
    <property type="nucleotide sequence ID" value="XM_038039618.1"/>
</dbReference>
<proteinExistence type="predicted"/>
<feature type="compositionally biased region" description="Basic residues" evidence="1">
    <location>
        <begin position="67"/>
        <end position="87"/>
    </location>
</feature>
<dbReference type="KEGG" id="gfs:119641140"/>
<feature type="compositionally biased region" description="Polar residues" evidence="1">
    <location>
        <begin position="1"/>
        <end position="14"/>
    </location>
</feature>
<feature type="compositionally biased region" description="Basic and acidic residues" evidence="1">
    <location>
        <begin position="47"/>
        <end position="63"/>
    </location>
</feature>
<dbReference type="GeneID" id="119641140"/>
<sequence length="170" mass="20270">MIQQSADNFSQSLTFERKRTSSINMGRSSSKFSEKPSNPLQELQYQEMRRERTRLQQEHEKTQIARLQKKQAKKCRKRNQQQRKPRKYSSTISEKRNSLRKCNDLTKINSNTNDDNSATYKSLNKQNGNIHDINNRQIEIKLQNQLNDDLCTFLLNQIAYTMQFCKNYER</sequence>
<feature type="compositionally biased region" description="Polar residues" evidence="1">
    <location>
        <begin position="21"/>
        <end position="44"/>
    </location>
</feature>
<keyword evidence="2" id="KW-1185">Reference proteome</keyword>
<accession>A0A9C6DNA4</accession>
<evidence type="ECO:0000313" key="3">
    <source>
        <dbReference type="RefSeq" id="XP_037895546.1"/>
    </source>
</evidence>
<feature type="region of interest" description="Disordered" evidence="1">
    <location>
        <begin position="1"/>
        <end position="97"/>
    </location>
</feature>
<evidence type="ECO:0000256" key="1">
    <source>
        <dbReference type="SAM" id="MobiDB-lite"/>
    </source>
</evidence>
<gene>
    <name evidence="3" type="primary">LOC119641140</name>
</gene>
<name>A0A9C6DNA4_9MUSC</name>
<dbReference type="AlphaFoldDB" id="A0A9C6DNA4"/>